<dbReference type="Pfam" id="PF04321">
    <property type="entry name" value="RmlD_sub_bind"/>
    <property type="match status" value="1"/>
</dbReference>
<keyword evidence="3 6" id="KW-0560">Oxidoreductase</keyword>
<dbReference type="CDD" id="cd05254">
    <property type="entry name" value="dTDP_HR_like_SDR_e"/>
    <property type="match status" value="1"/>
</dbReference>
<dbReference type="PANTHER" id="PTHR10491:SF4">
    <property type="entry name" value="METHIONINE ADENOSYLTRANSFERASE 2 SUBUNIT BETA"/>
    <property type="match status" value="1"/>
</dbReference>
<dbReference type="InterPro" id="IPR014710">
    <property type="entry name" value="RmlC-like_jellyroll"/>
</dbReference>
<name>A0ABY7U4T3_9CORY</name>
<keyword evidence="7" id="KW-1185">Reference proteome</keyword>
<protein>
    <recommendedName>
        <fullName evidence="3">dTDP-4-dehydrorhamnose reductase</fullName>
        <ecNumber evidence="3">1.1.1.133</ecNumber>
    </recommendedName>
</protein>
<dbReference type="EMBL" id="CP063189">
    <property type="protein sequence ID" value="WCZ31687.1"/>
    <property type="molecule type" value="Genomic_DNA"/>
</dbReference>
<comment type="function">
    <text evidence="3">Catalyzes the reduction of dTDP-6-deoxy-L-lyxo-4-hexulose to yield dTDP-L-rhamnose.</text>
</comment>
<dbReference type="Gene3D" id="3.40.50.720">
    <property type="entry name" value="NAD(P)-binding Rossmann-like Domain"/>
    <property type="match status" value="1"/>
</dbReference>
<dbReference type="EC" id="1.1.1.133" evidence="3"/>
<evidence type="ECO:0000313" key="7">
    <source>
        <dbReference type="Proteomes" id="UP001220064"/>
    </source>
</evidence>
<evidence type="ECO:0000256" key="3">
    <source>
        <dbReference type="RuleBase" id="RU364082"/>
    </source>
</evidence>
<dbReference type="InterPro" id="IPR029903">
    <property type="entry name" value="RmlD-like-bd"/>
</dbReference>
<proteinExistence type="inferred from homology"/>
<evidence type="ECO:0000256" key="4">
    <source>
        <dbReference type="SAM" id="MobiDB-lite"/>
    </source>
</evidence>
<dbReference type="InterPro" id="IPR036291">
    <property type="entry name" value="NAD(P)-bd_dom_sf"/>
</dbReference>
<evidence type="ECO:0000259" key="5">
    <source>
        <dbReference type="Pfam" id="PF04321"/>
    </source>
</evidence>
<sequence length="454" mass="49512">MVTQLDVHGDNRGWFKENWTFPRRGLSTQADTFRPVQNNVSFNAKRGATRGMHAEPWDKYVSVANGRVYGAWVDMREGSDTYGEKFGCEIGPDTAVFVPRGVANGFQALEDNTTYIYLVNDRWSPDAQYAFCSYREIDWPLEPTEVSAKDEEHPALADATGDTATVKPKKVLVTGANGQLGRALRAVLPNDSTEFASHADFDITQADAESRNWRDYRAIINCAAYNDVNGAEEDRAACWQVNAAAPRRLAQIAQRFDLTLVHVSTDFVFGQNPPANGTEFTEEDLPAPVNFYGAAKAAGEESARVAPQHYVVRTAWVFGDGKNFVRTMRDLCQKGVQPDVVHDERGRPTYAEDLAKGIKHLLTCGPDKAPYGTYHVTSAGDAVSRDELAMAVFIGAGDDPSNVHPVSGADYAAKAGPQAPRPADSTLSTDKIAATGFTPGNWRAGLALWLALSA</sequence>
<dbReference type="Gene3D" id="2.60.120.10">
    <property type="entry name" value="Jelly Rolls"/>
    <property type="match status" value="1"/>
</dbReference>
<organism evidence="6 7">
    <name type="scientific">Corynebacterium massiliense DSM 45435</name>
    <dbReference type="NCBI Taxonomy" id="1121364"/>
    <lineage>
        <taxon>Bacteria</taxon>
        <taxon>Bacillati</taxon>
        <taxon>Actinomycetota</taxon>
        <taxon>Actinomycetes</taxon>
        <taxon>Mycobacteriales</taxon>
        <taxon>Corynebacteriaceae</taxon>
        <taxon>Corynebacterium</taxon>
    </lineage>
</organism>
<dbReference type="Proteomes" id="UP001220064">
    <property type="component" value="Chromosome"/>
</dbReference>
<reference evidence="6 7" key="1">
    <citation type="submission" date="2020-10" db="EMBL/GenBank/DDBJ databases">
        <title>Complete genome sequence of Corynebacterium massiliense DSM 45435, type strain of Corynebacterium massiliense.</title>
        <authorList>
            <person name="Busche T."/>
            <person name="Kalinowski J."/>
            <person name="Ruckert C."/>
        </authorList>
    </citation>
    <scope>NUCLEOTIDE SEQUENCE [LARGE SCALE GENOMIC DNA]</scope>
    <source>
        <strain evidence="6 7">DSM 45435</strain>
    </source>
</reference>
<comment type="similarity">
    <text evidence="2 3">Belongs to the dTDP-4-dehydrorhamnose reductase family.</text>
</comment>
<feature type="region of interest" description="Disordered" evidence="4">
    <location>
        <begin position="407"/>
        <end position="426"/>
    </location>
</feature>
<dbReference type="PANTHER" id="PTHR10491">
    <property type="entry name" value="DTDP-4-DEHYDRORHAMNOSE REDUCTASE"/>
    <property type="match status" value="1"/>
</dbReference>
<evidence type="ECO:0000256" key="2">
    <source>
        <dbReference type="ARBA" id="ARBA00010944"/>
    </source>
</evidence>
<dbReference type="InterPro" id="IPR005913">
    <property type="entry name" value="dTDP_dehydrorham_reduct"/>
</dbReference>
<evidence type="ECO:0000256" key="1">
    <source>
        <dbReference type="ARBA" id="ARBA00010154"/>
    </source>
</evidence>
<dbReference type="SUPFAM" id="SSF51735">
    <property type="entry name" value="NAD(P)-binding Rossmann-fold domains"/>
    <property type="match status" value="1"/>
</dbReference>
<dbReference type="InterPro" id="IPR011051">
    <property type="entry name" value="RmlC_Cupin_sf"/>
</dbReference>
<dbReference type="Pfam" id="PF00908">
    <property type="entry name" value="dTDP_sugar_isom"/>
    <property type="match status" value="1"/>
</dbReference>
<accession>A0ABY7U4T3</accession>
<evidence type="ECO:0000313" key="6">
    <source>
        <dbReference type="EMBL" id="WCZ31687.1"/>
    </source>
</evidence>
<gene>
    <name evidence="6" type="primary">rmlD</name>
    <name evidence="6" type="ORF">CMASS_01120</name>
</gene>
<dbReference type="InterPro" id="IPR000888">
    <property type="entry name" value="RmlC-like"/>
</dbReference>
<dbReference type="Gene3D" id="3.90.25.10">
    <property type="entry name" value="UDP-galactose 4-epimerase, domain 1"/>
    <property type="match status" value="1"/>
</dbReference>
<feature type="domain" description="RmlD-like substrate binding" evidence="5">
    <location>
        <begin position="170"/>
        <end position="450"/>
    </location>
</feature>
<comment type="similarity">
    <text evidence="1">Belongs to the dTDP-4-dehydrorhamnose 3,5-epimerase family.</text>
</comment>
<keyword evidence="3" id="KW-0521">NADP</keyword>
<dbReference type="GO" id="GO:0008831">
    <property type="term" value="F:dTDP-4-dehydrorhamnose reductase activity"/>
    <property type="evidence" value="ECO:0007669"/>
    <property type="project" value="UniProtKB-EC"/>
</dbReference>
<dbReference type="SUPFAM" id="SSF51182">
    <property type="entry name" value="RmlC-like cupins"/>
    <property type="match status" value="1"/>
</dbReference>
<comment type="pathway">
    <text evidence="3">Carbohydrate biosynthesis; dTDP-L-rhamnose biosynthesis.</text>
</comment>